<dbReference type="EMBL" id="CP155573">
    <property type="protein sequence ID" value="XFO69589.1"/>
    <property type="molecule type" value="Genomic_DNA"/>
</dbReference>
<reference evidence="1" key="1">
    <citation type="submission" date="2024-05" db="EMBL/GenBank/DDBJ databases">
        <title>Isolation and characterization of Sporomusa carbonis sp. nov., a carboxydotrophic hydrogenogen in the genus of Sporomusa isolated from a charcoal burning pile.</title>
        <authorList>
            <person name="Boeer T."/>
            <person name="Rosenbaum F."/>
            <person name="Eysell L."/>
            <person name="Mueller V."/>
            <person name="Daniel R."/>
            <person name="Poehlein A."/>
        </authorList>
    </citation>
    <scope>NUCLEOTIDE SEQUENCE [LARGE SCALE GENOMIC DNA]</scope>
    <source>
        <strain evidence="1">DSM 10669</strain>
    </source>
</reference>
<dbReference type="Proteomes" id="UP000216752">
    <property type="component" value="Chromosome"/>
</dbReference>
<sequence length="34" mass="3744">MVISDGMRDSMFDIAGLTYKGRYVGSMGSMLQLI</sequence>
<proteinExistence type="predicted"/>
<gene>
    <name evidence="1" type="ORF">SPSIL_058230</name>
</gene>
<protein>
    <submittedName>
        <fullName evidence="1">Uncharacterized protein</fullName>
    </submittedName>
</protein>
<name>A0ABZ3IV63_9FIRM</name>
<keyword evidence="2" id="KW-1185">Reference proteome</keyword>
<evidence type="ECO:0000313" key="2">
    <source>
        <dbReference type="Proteomes" id="UP000216752"/>
    </source>
</evidence>
<organism evidence="1 2">
    <name type="scientific">Sporomusa silvacetica DSM 10669</name>
    <dbReference type="NCBI Taxonomy" id="1123289"/>
    <lineage>
        <taxon>Bacteria</taxon>
        <taxon>Bacillati</taxon>
        <taxon>Bacillota</taxon>
        <taxon>Negativicutes</taxon>
        <taxon>Selenomonadales</taxon>
        <taxon>Sporomusaceae</taxon>
        <taxon>Sporomusa</taxon>
    </lineage>
</organism>
<accession>A0ABZ3IV63</accession>
<evidence type="ECO:0000313" key="1">
    <source>
        <dbReference type="EMBL" id="XFO69589.1"/>
    </source>
</evidence>